<accession>A0ABR4NHL2</accession>
<keyword evidence="1 3" id="KW-0547">Nucleotide-binding</keyword>
<evidence type="ECO:0000256" key="3">
    <source>
        <dbReference type="RuleBase" id="RU003925"/>
    </source>
</evidence>
<keyword evidence="2 3" id="KW-0342">GTP-binding</keyword>
<dbReference type="Gene3D" id="3.40.50.300">
    <property type="entry name" value="P-loop containing nucleotide triphosphate hydrolases"/>
    <property type="match status" value="1"/>
</dbReference>
<dbReference type="SMART" id="SM00177">
    <property type="entry name" value="ARF"/>
    <property type="match status" value="1"/>
</dbReference>
<dbReference type="InterPro" id="IPR044612">
    <property type="entry name" value="ARL2/3"/>
</dbReference>
<proteinExistence type="inferred from homology"/>
<evidence type="ECO:0000256" key="1">
    <source>
        <dbReference type="ARBA" id="ARBA00022741"/>
    </source>
</evidence>
<dbReference type="Proteomes" id="UP001527925">
    <property type="component" value="Unassembled WGS sequence"/>
</dbReference>
<dbReference type="PRINTS" id="PR00328">
    <property type="entry name" value="SAR1GTPBP"/>
</dbReference>
<comment type="similarity">
    <text evidence="3">Belongs to the small GTPase superfamily. Arf family.</text>
</comment>
<sequence>MRSSREDPCVCHLSSGLLSLLRKLKRSDKEIRILLLGLDNAGKTSLLKRLAGEDISEIKPTQGFNVKTVQQEGIKMNVWDIGGQQAIRPYWRNYFESTDVLVQRHACFKSGLLEEADSGISRAWAALVQIYVVDSSDKRRLEETGDELSTLLTEQKLAAVPLIVFANKQDLMNALAGDEASRLARLNLNSIRDRTWHIQPCSAKTGDGVSEGMEWAIQAAQKK</sequence>
<organism evidence="4 5">
    <name type="scientific">Polyrhizophydium stewartii</name>
    <dbReference type="NCBI Taxonomy" id="2732419"/>
    <lineage>
        <taxon>Eukaryota</taxon>
        <taxon>Fungi</taxon>
        <taxon>Fungi incertae sedis</taxon>
        <taxon>Chytridiomycota</taxon>
        <taxon>Chytridiomycota incertae sedis</taxon>
        <taxon>Chytridiomycetes</taxon>
        <taxon>Rhizophydiales</taxon>
        <taxon>Rhizophydiales incertae sedis</taxon>
        <taxon>Polyrhizophydium</taxon>
    </lineage>
</organism>
<dbReference type="PROSITE" id="PS51417">
    <property type="entry name" value="ARF"/>
    <property type="match status" value="1"/>
</dbReference>
<dbReference type="InterPro" id="IPR027417">
    <property type="entry name" value="P-loop_NTPase"/>
</dbReference>
<protein>
    <submittedName>
        <fullName evidence="4">ADP-ribosylation factor protein 3</fullName>
    </submittedName>
</protein>
<dbReference type="InterPro" id="IPR006689">
    <property type="entry name" value="Small_GTPase_ARF/SAR"/>
</dbReference>
<gene>
    <name evidence="4" type="primary">ARL3_1</name>
    <name evidence="4" type="ORF">HK105_201299</name>
</gene>
<dbReference type="Pfam" id="PF00025">
    <property type="entry name" value="Arf"/>
    <property type="match status" value="2"/>
</dbReference>
<dbReference type="EMBL" id="JADGIZ020000004">
    <property type="protein sequence ID" value="KAL2919029.1"/>
    <property type="molecule type" value="Genomic_DNA"/>
</dbReference>
<dbReference type="SUPFAM" id="SSF52540">
    <property type="entry name" value="P-loop containing nucleoside triphosphate hydrolases"/>
    <property type="match status" value="1"/>
</dbReference>
<dbReference type="PANTHER" id="PTHR45697">
    <property type="entry name" value="ADP-RIBOSYLATION FACTOR-LIKE PROTEIN 2-RELATED"/>
    <property type="match status" value="1"/>
</dbReference>
<evidence type="ECO:0000313" key="4">
    <source>
        <dbReference type="EMBL" id="KAL2919029.1"/>
    </source>
</evidence>
<dbReference type="NCBIfam" id="TIGR00231">
    <property type="entry name" value="small_GTP"/>
    <property type="match status" value="1"/>
</dbReference>
<comment type="caution">
    <text evidence="4">The sequence shown here is derived from an EMBL/GenBank/DDBJ whole genome shotgun (WGS) entry which is preliminary data.</text>
</comment>
<dbReference type="SMART" id="SM00178">
    <property type="entry name" value="SAR"/>
    <property type="match status" value="1"/>
</dbReference>
<reference evidence="4 5" key="1">
    <citation type="submission" date="2023-09" db="EMBL/GenBank/DDBJ databases">
        <title>Pangenome analysis of Batrachochytrium dendrobatidis and related Chytrids.</title>
        <authorList>
            <person name="Yacoub M.N."/>
            <person name="Stajich J.E."/>
            <person name="James T.Y."/>
        </authorList>
    </citation>
    <scope>NUCLEOTIDE SEQUENCE [LARGE SCALE GENOMIC DNA]</scope>
    <source>
        <strain evidence="4 5">JEL0888</strain>
    </source>
</reference>
<evidence type="ECO:0000313" key="5">
    <source>
        <dbReference type="Proteomes" id="UP001527925"/>
    </source>
</evidence>
<dbReference type="InterPro" id="IPR005225">
    <property type="entry name" value="Small_GTP-bd"/>
</dbReference>
<evidence type="ECO:0000256" key="2">
    <source>
        <dbReference type="ARBA" id="ARBA00023134"/>
    </source>
</evidence>
<name>A0ABR4NHL2_9FUNG</name>
<keyword evidence="5" id="KW-1185">Reference proteome</keyword>